<dbReference type="VEuPathDB" id="TriTrypDB:LbrM.23.0370"/>
<evidence type="ECO:0000313" key="8">
    <source>
        <dbReference type="Proteomes" id="UP000319462"/>
    </source>
</evidence>
<dbReference type="EMBL" id="LS997622">
    <property type="protein sequence ID" value="SYZ66013.1"/>
    <property type="molecule type" value="Genomic_DNA"/>
</dbReference>
<keyword evidence="6" id="KW-0175">Coiled coil</keyword>
<keyword evidence="3 5" id="KW-0375">Hydrogen ion transport</keyword>
<dbReference type="Gene3D" id="1.20.5.2950">
    <property type="match status" value="1"/>
</dbReference>
<dbReference type="NCBIfam" id="TIGR01147">
    <property type="entry name" value="V_ATP_synt_G"/>
    <property type="match status" value="1"/>
</dbReference>
<comment type="function">
    <text evidence="5">Subunit of the V1 complex of vacuolar(H+)-ATPase (V-ATPase), a multisubunit enzyme composed of a peripheral complex (V1) that hydrolyzes ATP and a membrane integral complex (V0) that translocates protons. V-ATPase is responsible for acidifying and maintaining the pH of intracellular compartments and in some cell types, is targeted to the plasma membrane, where it is responsible for acidifying the extracellular environment.</text>
</comment>
<evidence type="ECO:0000256" key="4">
    <source>
        <dbReference type="ARBA" id="ARBA00023065"/>
    </source>
</evidence>
<protein>
    <recommendedName>
        <fullName evidence="5">V-type proton ATPase subunit G</fullName>
    </recommendedName>
</protein>
<organism evidence="7 8">
    <name type="scientific">Leishmania braziliensis MHOM/BR/75/M2904</name>
    <dbReference type="NCBI Taxonomy" id="420245"/>
    <lineage>
        <taxon>Eukaryota</taxon>
        <taxon>Discoba</taxon>
        <taxon>Euglenozoa</taxon>
        <taxon>Kinetoplastea</taxon>
        <taxon>Metakinetoplastina</taxon>
        <taxon>Trypanosomatida</taxon>
        <taxon>Trypanosomatidae</taxon>
        <taxon>Leishmaniinae</taxon>
        <taxon>Leishmania</taxon>
        <taxon>Leishmania braziliensis species complex</taxon>
    </lineage>
</organism>
<evidence type="ECO:0000256" key="2">
    <source>
        <dbReference type="ARBA" id="ARBA00022448"/>
    </source>
</evidence>
<dbReference type="PANTHER" id="PTHR12713">
    <property type="entry name" value="VACUOLAR ATP SYNTHASE SUBUNIT G"/>
    <property type="match status" value="1"/>
</dbReference>
<evidence type="ECO:0000256" key="1">
    <source>
        <dbReference type="ARBA" id="ARBA00010066"/>
    </source>
</evidence>
<evidence type="ECO:0000256" key="5">
    <source>
        <dbReference type="RuleBase" id="RU364019"/>
    </source>
</evidence>
<name>A0A3P3Z704_LEIBR</name>
<dbReference type="RefSeq" id="XP_001565109.1">
    <property type="nucleotide sequence ID" value="XM_001565059.1"/>
</dbReference>
<evidence type="ECO:0000256" key="6">
    <source>
        <dbReference type="SAM" id="Coils"/>
    </source>
</evidence>
<dbReference type="Pfam" id="PF03179">
    <property type="entry name" value="V-ATPase_G"/>
    <property type="match status" value="1"/>
</dbReference>
<reference evidence="7 8" key="1">
    <citation type="submission" date="2018-09" db="EMBL/GenBank/DDBJ databases">
        <authorList>
            <person name="Peiro R."/>
            <person name="Begona"/>
            <person name="Cbmso G."/>
            <person name="Lopez M."/>
            <person name="Gonzalez S."/>
        </authorList>
    </citation>
    <scope>NUCLEOTIDE SEQUENCE [LARGE SCALE GENOMIC DNA]</scope>
</reference>
<evidence type="ECO:0000313" key="7">
    <source>
        <dbReference type="EMBL" id="SYZ66013.1"/>
    </source>
</evidence>
<comment type="similarity">
    <text evidence="1 5">Belongs to the V-ATPase G subunit family.</text>
</comment>
<dbReference type="GO" id="GO:0016887">
    <property type="term" value="F:ATP hydrolysis activity"/>
    <property type="evidence" value="ECO:0007669"/>
    <property type="project" value="TreeGrafter"/>
</dbReference>
<feature type="coiled-coil region" evidence="6">
    <location>
        <begin position="23"/>
        <end position="50"/>
    </location>
</feature>
<accession>A0A3P3Z704</accession>
<evidence type="ECO:0000256" key="3">
    <source>
        <dbReference type="ARBA" id="ARBA00022781"/>
    </source>
</evidence>
<gene>
    <name evidence="7" type="ORF">LBRM2904_23.0330</name>
</gene>
<dbReference type="GO" id="GO:0000221">
    <property type="term" value="C:vacuolar proton-transporting V-type ATPase, V1 domain"/>
    <property type="evidence" value="ECO:0007669"/>
    <property type="project" value="TreeGrafter"/>
</dbReference>
<proteinExistence type="inferred from homology"/>
<dbReference type="AlphaFoldDB" id="A0A3P3Z704"/>
<comment type="subunit">
    <text evidence="5">V-ATPase is a heteromultimeric enzyme made up of two complexes: the ATP-hydrolytic V1 complex and the proton translocation V0 complex.</text>
</comment>
<keyword evidence="2 5" id="KW-0813">Transport</keyword>
<dbReference type="GO" id="GO:0046961">
    <property type="term" value="F:proton-transporting ATPase activity, rotational mechanism"/>
    <property type="evidence" value="ECO:0007669"/>
    <property type="project" value="InterPro"/>
</dbReference>
<dbReference type="Proteomes" id="UP000319462">
    <property type="component" value="Chromosome 23"/>
</dbReference>
<keyword evidence="4 5" id="KW-0406">Ion transport</keyword>
<dbReference type="KEGG" id="lbz:LBRM_23_0370"/>
<dbReference type="PANTHER" id="PTHR12713:SF11">
    <property type="entry name" value="V-TYPE PROTON ATPASE SUBUNIT G"/>
    <property type="match status" value="1"/>
</dbReference>
<sequence>MPPKQDNVQKLLAAEEKRCKLINDAKTRKQQKVKQAKADAEREVTAFRAEKDREYDKYCAQQNSGADVENYELARETDKELEELKALAAQRMDAVANMMVKLVTTVRE</sequence>
<dbReference type="InterPro" id="IPR005124">
    <property type="entry name" value="V-ATPase_G"/>
</dbReference>